<dbReference type="AlphaFoldDB" id="A0A0C9XCK2"/>
<gene>
    <name evidence="1" type="ORF">K443DRAFT_111254</name>
</gene>
<evidence type="ECO:0000313" key="2">
    <source>
        <dbReference type="Proteomes" id="UP000054477"/>
    </source>
</evidence>
<reference evidence="1 2" key="1">
    <citation type="submission" date="2014-04" db="EMBL/GenBank/DDBJ databases">
        <authorList>
            <consortium name="DOE Joint Genome Institute"/>
            <person name="Kuo A."/>
            <person name="Kohler A."/>
            <person name="Nagy L.G."/>
            <person name="Floudas D."/>
            <person name="Copeland A."/>
            <person name="Barry K.W."/>
            <person name="Cichocki N."/>
            <person name="Veneault-Fourrey C."/>
            <person name="LaButti K."/>
            <person name="Lindquist E.A."/>
            <person name="Lipzen A."/>
            <person name="Lundell T."/>
            <person name="Morin E."/>
            <person name="Murat C."/>
            <person name="Sun H."/>
            <person name="Tunlid A."/>
            <person name="Henrissat B."/>
            <person name="Grigoriev I.V."/>
            <person name="Hibbett D.S."/>
            <person name="Martin F."/>
            <person name="Nordberg H.P."/>
            <person name="Cantor M.N."/>
            <person name="Hua S.X."/>
        </authorList>
    </citation>
    <scope>NUCLEOTIDE SEQUENCE [LARGE SCALE GENOMIC DNA]</scope>
    <source>
        <strain evidence="1 2">LaAM-08-1</strain>
    </source>
</reference>
<dbReference type="EMBL" id="KN838816">
    <property type="protein sequence ID" value="KIJ93947.1"/>
    <property type="molecule type" value="Genomic_DNA"/>
</dbReference>
<dbReference type="HOGENOM" id="CLU_005726_10_0_1"/>
<sequence length="62" mass="7254">LNACPTEIICYFINWPWRFMSAYQHGLTGRATAWAVRKQKQHQQVSQRAMLVIDAVPEYTQT</sequence>
<feature type="non-terminal residue" evidence="1">
    <location>
        <position position="1"/>
    </location>
</feature>
<proteinExistence type="predicted"/>
<accession>A0A0C9XCK2</accession>
<organism evidence="1 2">
    <name type="scientific">Laccaria amethystina LaAM-08-1</name>
    <dbReference type="NCBI Taxonomy" id="1095629"/>
    <lineage>
        <taxon>Eukaryota</taxon>
        <taxon>Fungi</taxon>
        <taxon>Dikarya</taxon>
        <taxon>Basidiomycota</taxon>
        <taxon>Agaricomycotina</taxon>
        <taxon>Agaricomycetes</taxon>
        <taxon>Agaricomycetidae</taxon>
        <taxon>Agaricales</taxon>
        <taxon>Agaricineae</taxon>
        <taxon>Hydnangiaceae</taxon>
        <taxon>Laccaria</taxon>
    </lineage>
</organism>
<reference evidence="2" key="2">
    <citation type="submission" date="2015-01" db="EMBL/GenBank/DDBJ databases">
        <title>Evolutionary Origins and Diversification of the Mycorrhizal Mutualists.</title>
        <authorList>
            <consortium name="DOE Joint Genome Institute"/>
            <consortium name="Mycorrhizal Genomics Consortium"/>
            <person name="Kohler A."/>
            <person name="Kuo A."/>
            <person name="Nagy L.G."/>
            <person name="Floudas D."/>
            <person name="Copeland A."/>
            <person name="Barry K.W."/>
            <person name="Cichocki N."/>
            <person name="Veneault-Fourrey C."/>
            <person name="LaButti K."/>
            <person name="Lindquist E.A."/>
            <person name="Lipzen A."/>
            <person name="Lundell T."/>
            <person name="Morin E."/>
            <person name="Murat C."/>
            <person name="Riley R."/>
            <person name="Ohm R."/>
            <person name="Sun H."/>
            <person name="Tunlid A."/>
            <person name="Henrissat B."/>
            <person name="Grigoriev I.V."/>
            <person name="Hibbett D.S."/>
            <person name="Martin F."/>
        </authorList>
    </citation>
    <scope>NUCLEOTIDE SEQUENCE [LARGE SCALE GENOMIC DNA]</scope>
    <source>
        <strain evidence="2">LaAM-08-1</strain>
    </source>
</reference>
<keyword evidence="2" id="KW-1185">Reference proteome</keyword>
<dbReference type="Proteomes" id="UP000054477">
    <property type="component" value="Unassembled WGS sequence"/>
</dbReference>
<dbReference type="OrthoDB" id="2449121at2759"/>
<name>A0A0C9XCK2_9AGAR</name>
<protein>
    <submittedName>
        <fullName evidence="1">Uncharacterized protein</fullName>
    </submittedName>
</protein>
<evidence type="ECO:0000313" key="1">
    <source>
        <dbReference type="EMBL" id="KIJ93947.1"/>
    </source>
</evidence>